<dbReference type="EMBL" id="CADCVM010000127">
    <property type="protein sequence ID" value="CAA9478689.1"/>
    <property type="molecule type" value="Genomic_DNA"/>
</dbReference>
<dbReference type="AlphaFoldDB" id="A0A6J4RTB4"/>
<gene>
    <name evidence="2" type="ORF">AVDCRST_MAG05-1132</name>
</gene>
<feature type="non-terminal residue" evidence="2">
    <location>
        <position position="1"/>
    </location>
</feature>
<feature type="compositionally biased region" description="Basic and acidic residues" evidence="1">
    <location>
        <begin position="1"/>
        <end position="10"/>
    </location>
</feature>
<protein>
    <submittedName>
        <fullName evidence="2">Uncharacterized protein</fullName>
    </submittedName>
</protein>
<reference evidence="2" key="1">
    <citation type="submission" date="2020-02" db="EMBL/GenBank/DDBJ databases">
        <authorList>
            <person name="Meier V. D."/>
        </authorList>
    </citation>
    <scope>NUCLEOTIDE SEQUENCE</scope>
    <source>
        <strain evidence="2">AVDCRST_MAG05</strain>
    </source>
</reference>
<name>A0A6J4RTB4_9ACTN</name>
<accession>A0A6J4RTB4</accession>
<sequence length="104" mass="11969">DRHLLREDGPRHHHGCDLQALQDQPRQEQDARQRRRRAPRNPEPGRPGGRARPLRLHDQSPQAWRQVQGRRHHGRQGPRGQRARPIPAQRGQAAGGLDLYHPAV</sequence>
<evidence type="ECO:0000313" key="2">
    <source>
        <dbReference type="EMBL" id="CAA9478689.1"/>
    </source>
</evidence>
<feature type="non-terminal residue" evidence="2">
    <location>
        <position position="104"/>
    </location>
</feature>
<feature type="region of interest" description="Disordered" evidence="1">
    <location>
        <begin position="1"/>
        <end position="104"/>
    </location>
</feature>
<feature type="compositionally biased region" description="Low complexity" evidence="1">
    <location>
        <begin position="78"/>
        <end position="90"/>
    </location>
</feature>
<organism evidence="2">
    <name type="scientific">uncultured Rubrobacteraceae bacterium</name>
    <dbReference type="NCBI Taxonomy" id="349277"/>
    <lineage>
        <taxon>Bacteria</taxon>
        <taxon>Bacillati</taxon>
        <taxon>Actinomycetota</taxon>
        <taxon>Rubrobacteria</taxon>
        <taxon>Rubrobacterales</taxon>
        <taxon>Rubrobacteraceae</taxon>
        <taxon>environmental samples</taxon>
    </lineage>
</organism>
<proteinExistence type="predicted"/>
<evidence type="ECO:0000256" key="1">
    <source>
        <dbReference type="SAM" id="MobiDB-lite"/>
    </source>
</evidence>